<dbReference type="EMBL" id="JARIHO010000001">
    <property type="protein sequence ID" value="KAJ7368902.1"/>
    <property type="molecule type" value="Genomic_DNA"/>
</dbReference>
<gene>
    <name evidence="2" type="ORF">DFH08DRAFT_832619</name>
</gene>
<reference evidence="2" key="1">
    <citation type="submission" date="2023-03" db="EMBL/GenBank/DDBJ databases">
        <title>Massive genome expansion in bonnet fungi (Mycena s.s.) driven by repeated elements and novel gene families across ecological guilds.</title>
        <authorList>
            <consortium name="Lawrence Berkeley National Laboratory"/>
            <person name="Harder C.B."/>
            <person name="Miyauchi S."/>
            <person name="Viragh M."/>
            <person name="Kuo A."/>
            <person name="Thoen E."/>
            <person name="Andreopoulos B."/>
            <person name="Lu D."/>
            <person name="Skrede I."/>
            <person name="Drula E."/>
            <person name="Henrissat B."/>
            <person name="Morin E."/>
            <person name="Kohler A."/>
            <person name="Barry K."/>
            <person name="LaButti K."/>
            <person name="Morin E."/>
            <person name="Salamov A."/>
            <person name="Lipzen A."/>
            <person name="Mereny Z."/>
            <person name="Hegedus B."/>
            <person name="Baldrian P."/>
            <person name="Stursova M."/>
            <person name="Weitz H."/>
            <person name="Taylor A."/>
            <person name="Grigoriev I.V."/>
            <person name="Nagy L.G."/>
            <person name="Martin F."/>
            <person name="Kauserud H."/>
        </authorList>
    </citation>
    <scope>NUCLEOTIDE SEQUENCE</scope>
    <source>
        <strain evidence="2">CBHHK002</strain>
    </source>
</reference>
<dbReference type="Proteomes" id="UP001218218">
    <property type="component" value="Unassembled WGS sequence"/>
</dbReference>
<evidence type="ECO:0000313" key="3">
    <source>
        <dbReference type="Proteomes" id="UP001218218"/>
    </source>
</evidence>
<evidence type="ECO:0000313" key="2">
    <source>
        <dbReference type="EMBL" id="KAJ7368902.1"/>
    </source>
</evidence>
<dbReference type="AlphaFoldDB" id="A0AAD7F4U4"/>
<sequence length="83" mass="9235">MMRHRNSPTSRRFRVVQSVKLGRKSLLETALFLLYIQQSHSALLPGAACVPVQDQNRTSSSNAHRPPRTDEAVSPSEDSAFNS</sequence>
<feature type="compositionally biased region" description="Polar residues" evidence="1">
    <location>
        <begin position="54"/>
        <end position="63"/>
    </location>
</feature>
<keyword evidence="3" id="KW-1185">Reference proteome</keyword>
<organism evidence="2 3">
    <name type="scientific">Mycena albidolilacea</name>
    <dbReference type="NCBI Taxonomy" id="1033008"/>
    <lineage>
        <taxon>Eukaryota</taxon>
        <taxon>Fungi</taxon>
        <taxon>Dikarya</taxon>
        <taxon>Basidiomycota</taxon>
        <taxon>Agaricomycotina</taxon>
        <taxon>Agaricomycetes</taxon>
        <taxon>Agaricomycetidae</taxon>
        <taxon>Agaricales</taxon>
        <taxon>Marasmiineae</taxon>
        <taxon>Mycenaceae</taxon>
        <taxon>Mycena</taxon>
    </lineage>
</organism>
<proteinExistence type="predicted"/>
<protein>
    <submittedName>
        <fullName evidence="2">Uncharacterized protein</fullName>
    </submittedName>
</protein>
<feature type="region of interest" description="Disordered" evidence="1">
    <location>
        <begin position="54"/>
        <end position="83"/>
    </location>
</feature>
<accession>A0AAD7F4U4</accession>
<evidence type="ECO:0000256" key="1">
    <source>
        <dbReference type="SAM" id="MobiDB-lite"/>
    </source>
</evidence>
<name>A0AAD7F4U4_9AGAR</name>
<comment type="caution">
    <text evidence="2">The sequence shown here is derived from an EMBL/GenBank/DDBJ whole genome shotgun (WGS) entry which is preliminary data.</text>
</comment>